<sequence length="366" mass="41731">MAEITKQKRKITLYEHVNFKGRSKTFTEGHENLIDAGFNDYTSSVIVESGVWILYQHCNYTGNICVVMEGDRTNLLSCKGDKDTKIHDFNDVVSSLKPWDSDFTEEPKCTVYVAGFEGRSLQFTEDILDLAWYKMSNQISSIRVHSGAWVGYDMANFRGRHSLYLPGDHLMSSTAGGFRNDKLCSLRALQIKETFPVILDKMDFHMDRARHDNKPLTIFAWRQKNDTTVPQKLSITGKTITTENTNKISWNSAKVSFGMSSEVWIELMELIQVPLKLSRSYSLGVHTNKGDKTSQNTSKTETWHVVYPTEIPPKSKITLTSHLTQDKADVPFTATFHQGNKRWLKTGIFSGTHYYGLVTEFNEEPI</sequence>
<name>A0A6J8EZS4_MYTCO</name>
<dbReference type="OrthoDB" id="8688215at2759"/>
<proteinExistence type="inferred from homology"/>
<organism evidence="4 5">
    <name type="scientific">Mytilus coruscus</name>
    <name type="common">Sea mussel</name>
    <dbReference type="NCBI Taxonomy" id="42192"/>
    <lineage>
        <taxon>Eukaryota</taxon>
        <taxon>Metazoa</taxon>
        <taxon>Spiralia</taxon>
        <taxon>Lophotrochozoa</taxon>
        <taxon>Mollusca</taxon>
        <taxon>Bivalvia</taxon>
        <taxon>Autobranchia</taxon>
        <taxon>Pteriomorphia</taxon>
        <taxon>Mytilida</taxon>
        <taxon>Mytiloidea</taxon>
        <taxon>Mytilidae</taxon>
        <taxon>Mytilinae</taxon>
        <taxon>Mytilus</taxon>
    </lineage>
</organism>
<comment type="similarity">
    <text evidence="1">Belongs to the beta/gamma-crystallin family.</text>
</comment>
<evidence type="ECO:0000256" key="2">
    <source>
        <dbReference type="ARBA" id="ARBA00022737"/>
    </source>
</evidence>
<evidence type="ECO:0000256" key="1">
    <source>
        <dbReference type="ARBA" id="ARBA00009646"/>
    </source>
</evidence>
<dbReference type="Gene3D" id="2.170.15.10">
    <property type="entry name" value="Proaerolysin, chain A, domain 3"/>
    <property type="match status" value="1"/>
</dbReference>
<feature type="domain" description="Beta/gamma crystallin 'Greek key'" evidence="3">
    <location>
        <begin position="147"/>
        <end position="190"/>
    </location>
</feature>
<evidence type="ECO:0000313" key="5">
    <source>
        <dbReference type="Proteomes" id="UP000507470"/>
    </source>
</evidence>
<evidence type="ECO:0000313" key="4">
    <source>
        <dbReference type="EMBL" id="CAC5425282.1"/>
    </source>
</evidence>
<protein>
    <submittedName>
        <fullName evidence="4">CRYB</fullName>
    </submittedName>
</protein>
<keyword evidence="5" id="KW-1185">Reference proteome</keyword>
<dbReference type="SMART" id="SM00247">
    <property type="entry name" value="XTALbg"/>
    <property type="match status" value="2"/>
</dbReference>
<feature type="domain" description="Beta/gamma crystallin 'Greek key'" evidence="3">
    <location>
        <begin position="9"/>
        <end position="49"/>
    </location>
</feature>
<reference evidence="4 5" key="1">
    <citation type="submission" date="2020-06" db="EMBL/GenBank/DDBJ databases">
        <authorList>
            <person name="Li R."/>
            <person name="Bekaert M."/>
        </authorList>
    </citation>
    <scope>NUCLEOTIDE SEQUENCE [LARGE SCALE GENOMIC DNA]</scope>
    <source>
        <strain evidence="5">wild</strain>
    </source>
</reference>
<accession>A0A6J8EZS4</accession>
<dbReference type="Pfam" id="PF00030">
    <property type="entry name" value="Crystall"/>
    <property type="match status" value="2"/>
</dbReference>
<dbReference type="AlphaFoldDB" id="A0A6J8EZS4"/>
<dbReference type="EMBL" id="CACVKT020010231">
    <property type="protein sequence ID" value="CAC5425282.1"/>
    <property type="molecule type" value="Genomic_DNA"/>
</dbReference>
<dbReference type="PANTHER" id="PTHR11818">
    <property type="entry name" value="BETA/GAMMA CRYSTALLIN"/>
    <property type="match status" value="1"/>
</dbReference>
<keyword evidence="2" id="KW-0677">Repeat</keyword>
<evidence type="ECO:0000259" key="3">
    <source>
        <dbReference type="PROSITE" id="PS50915"/>
    </source>
</evidence>
<gene>
    <name evidence="4" type="ORF">MCOR_57120</name>
</gene>
<dbReference type="Proteomes" id="UP000507470">
    <property type="component" value="Unassembled WGS sequence"/>
</dbReference>
<dbReference type="InterPro" id="IPR050252">
    <property type="entry name" value="Beta/Gamma-Crystallin"/>
</dbReference>
<dbReference type="SUPFAM" id="SSF56973">
    <property type="entry name" value="Aerolisin/ETX pore-forming domain"/>
    <property type="match status" value="1"/>
</dbReference>
<dbReference type="SUPFAM" id="SSF49695">
    <property type="entry name" value="gamma-Crystallin-like"/>
    <property type="match status" value="1"/>
</dbReference>
<dbReference type="PROSITE" id="PS50915">
    <property type="entry name" value="CRYSTALLIN_BETA_GAMMA"/>
    <property type="match status" value="2"/>
</dbReference>
<dbReference type="InterPro" id="IPR001064">
    <property type="entry name" value="Beta/gamma_crystallin"/>
</dbReference>
<dbReference type="Gene3D" id="2.60.20.10">
    <property type="entry name" value="Crystallins"/>
    <property type="match status" value="2"/>
</dbReference>
<dbReference type="InterPro" id="IPR011024">
    <property type="entry name" value="G_crystallin-like"/>
</dbReference>
<dbReference type="PANTHER" id="PTHR11818:SF42">
    <property type="entry name" value="VOLTAGE-GATED HYDROGEN CHANNEL 1"/>
    <property type="match status" value="1"/>
</dbReference>